<feature type="transmembrane region" description="Helical" evidence="7">
    <location>
        <begin position="20"/>
        <end position="42"/>
    </location>
</feature>
<dbReference type="InterPro" id="IPR035952">
    <property type="entry name" value="Rhomboid-like_sf"/>
</dbReference>
<keyword evidence="4" id="KW-0378">Hydrolase</keyword>
<accession>A0A5C0VJR7</accession>
<dbReference type="InterPro" id="IPR022764">
    <property type="entry name" value="Peptidase_S54_rhomboid_dom"/>
</dbReference>
<gene>
    <name evidence="10" type="ORF">FYC62_10325</name>
</gene>
<feature type="domain" description="Peptidase S54 rhomboid" evidence="8">
    <location>
        <begin position="68"/>
        <end position="212"/>
    </location>
</feature>
<evidence type="ECO:0000256" key="2">
    <source>
        <dbReference type="ARBA" id="ARBA00009045"/>
    </source>
</evidence>
<keyword evidence="6 7" id="KW-0472">Membrane</keyword>
<evidence type="ECO:0000256" key="7">
    <source>
        <dbReference type="SAM" id="Phobius"/>
    </source>
</evidence>
<reference evidence="10 11" key="1">
    <citation type="submission" date="2019-08" db="EMBL/GenBank/DDBJ databases">
        <title>Pedobacter sp. nov., isolated from Han river, South Korea.</title>
        <authorList>
            <person name="Lee D.-H."/>
            <person name="Kim Y.-S."/>
            <person name="Hwang E.-M."/>
            <person name="Le Tran T.C."/>
            <person name="Cha C.-J."/>
        </authorList>
    </citation>
    <scope>NUCLEOTIDE SEQUENCE [LARGE SCALE GENOMIC DNA]</scope>
    <source>
        <strain evidence="10 11">CJ43</strain>
    </source>
</reference>
<dbReference type="SUPFAM" id="SSF144091">
    <property type="entry name" value="Rhomboid-like"/>
    <property type="match status" value="1"/>
</dbReference>
<dbReference type="Gene3D" id="1.20.1540.10">
    <property type="entry name" value="Rhomboid-like"/>
    <property type="match status" value="1"/>
</dbReference>
<dbReference type="Proteomes" id="UP000323653">
    <property type="component" value="Chromosome"/>
</dbReference>
<feature type="transmembrane region" description="Helical" evidence="7">
    <location>
        <begin position="136"/>
        <end position="160"/>
    </location>
</feature>
<keyword evidence="5 7" id="KW-1133">Transmembrane helix</keyword>
<feature type="transmembrane region" description="Helical" evidence="7">
    <location>
        <begin position="167"/>
        <end position="185"/>
    </location>
</feature>
<feature type="transmembrane region" description="Helical" evidence="7">
    <location>
        <begin position="108"/>
        <end position="130"/>
    </location>
</feature>
<comment type="subcellular location">
    <subcellularLocation>
        <location evidence="1">Membrane</location>
        <topology evidence="1">Multi-pass membrane protein</topology>
    </subcellularLocation>
</comment>
<feature type="transmembrane region" description="Helical" evidence="7">
    <location>
        <begin position="73"/>
        <end position="96"/>
    </location>
</feature>
<dbReference type="EMBL" id="CP043329">
    <property type="protein sequence ID" value="QEK52003.1"/>
    <property type="molecule type" value="Genomic_DNA"/>
</dbReference>
<evidence type="ECO:0000259" key="8">
    <source>
        <dbReference type="Pfam" id="PF01694"/>
    </source>
</evidence>
<evidence type="ECO:0000256" key="6">
    <source>
        <dbReference type="ARBA" id="ARBA00023136"/>
    </source>
</evidence>
<dbReference type="GO" id="GO:0006508">
    <property type="term" value="P:proteolysis"/>
    <property type="evidence" value="ECO:0007669"/>
    <property type="project" value="UniProtKB-KW"/>
</dbReference>
<keyword evidence="3 7" id="KW-0812">Transmembrane</keyword>
<proteinExistence type="inferred from homology"/>
<comment type="similarity">
    <text evidence="2">Belongs to the peptidase S54 family.</text>
</comment>
<dbReference type="GO" id="GO:0016020">
    <property type="term" value="C:membrane"/>
    <property type="evidence" value="ECO:0007669"/>
    <property type="project" value="UniProtKB-SubCell"/>
</dbReference>
<sequence>MNTIQELRYKIFNSGSRVNLFIGINVIVFLAFNLIRVVQWLFTRQTTVYETIIDYLAVPTYTKELLFKFWTPFTYMFLHNGVFHILFNMLWLFWMGRIFEEFLNTKKLTFVYLAGGLAGAFLFIISYNFLPAFSNQVMFATAVGASAAVTAIIVATATLLPDYTISLLLFGPVKLKWIALIYIVLDIISLAGANAGGHMAHLGGAIFGFFYIKSLQNGRDWSKPFINLFKPRKKLKVVSTNYSKPHQENIHPDQKTIDEILDKISQSGYDKLTKKEKEILFRASKSNEEK</sequence>
<dbReference type="RefSeq" id="WP_039452798.1">
    <property type="nucleotide sequence ID" value="NZ_CP043329.1"/>
</dbReference>
<dbReference type="KEGG" id="pej:FYC62_10325"/>
<evidence type="ECO:0000256" key="3">
    <source>
        <dbReference type="ARBA" id="ARBA00022692"/>
    </source>
</evidence>
<dbReference type="InterPro" id="IPR046483">
    <property type="entry name" value="DUF6576"/>
</dbReference>
<organism evidence="10 11">
    <name type="scientific">Pedobacter aquae</name>
    <dbReference type="NCBI Taxonomy" id="2605747"/>
    <lineage>
        <taxon>Bacteria</taxon>
        <taxon>Pseudomonadati</taxon>
        <taxon>Bacteroidota</taxon>
        <taxon>Sphingobacteriia</taxon>
        <taxon>Sphingobacteriales</taxon>
        <taxon>Sphingobacteriaceae</taxon>
        <taxon>Pedobacter</taxon>
    </lineage>
</organism>
<dbReference type="Pfam" id="PF20216">
    <property type="entry name" value="DUF6576"/>
    <property type="match status" value="1"/>
</dbReference>
<dbReference type="PANTHER" id="PTHR43731">
    <property type="entry name" value="RHOMBOID PROTEASE"/>
    <property type="match status" value="1"/>
</dbReference>
<dbReference type="PANTHER" id="PTHR43731:SF14">
    <property type="entry name" value="PRESENILIN-ASSOCIATED RHOMBOID-LIKE PROTEIN, MITOCHONDRIAL"/>
    <property type="match status" value="1"/>
</dbReference>
<evidence type="ECO:0000256" key="1">
    <source>
        <dbReference type="ARBA" id="ARBA00004141"/>
    </source>
</evidence>
<dbReference type="AlphaFoldDB" id="A0A5C0VJR7"/>
<dbReference type="GO" id="GO:0004252">
    <property type="term" value="F:serine-type endopeptidase activity"/>
    <property type="evidence" value="ECO:0007669"/>
    <property type="project" value="InterPro"/>
</dbReference>
<keyword evidence="11" id="KW-1185">Reference proteome</keyword>
<feature type="transmembrane region" description="Helical" evidence="7">
    <location>
        <begin position="191"/>
        <end position="212"/>
    </location>
</feature>
<keyword evidence="10" id="KW-0645">Protease</keyword>
<evidence type="ECO:0000256" key="4">
    <source>
        <dbReference type="ARBA" id="ARBA00022801"/>
    </source>
</evidence>
<name>A0A5C0VJR7_9SPHI</name>
<dbReference type="InterPro" id="IPR050925">
    <property type="entry name" value="Rhomboid_protease_S54"/>
</dbReference>
<evidence type="ECO:0000256" key="5">
    <source>
        <dbReference type="ARBA" id="ARBA00022989"/>
    </source>
</evidence>
<evidence type="ECO:0000259" key="9">
    <source>
        <dbReference type="Pfam" id="PF20216"/>
    </source>
</evidence>
<evidence type="ECO:0000313" key="10">
    <source>
        <dbReference type="EMBL" id="QEK52003.1"/>
    </source>
</evidence>
<protein>
    <submittedName>
        <fullName evidence="10">Rhomboid family intramembrane serine protease</fullName>
    </submittedName>
</protein>
<dbReference type="Pfam" id="PF01694">
    <property type="entry name" value="Rhomboid"/>
    <property type="match status" value="1"/>
</dbReference>
<feature type="domain" description="DUF6576" evidence="9">
    <location>
        <begin position="253"/>
        <end position="285"/>
    </location>
</feature>
<evidence type="ECO:0000313" key="11">
    <source>
        <dbReference type="Proteomes" id="UP000323653"/>
    </source>
</evidence>